<dbReference type="Pfam" id="PF07833">
    <property type="entry name" value="Cu_amine_oxidN1"/>
    <property type="match status" value="1"/>
</dbReference>
<proteinExistence type="predicted"/>
<feature type="domain" description="NodB homology" evidence="3">
    <location>
        <begin position="173"/>
        <end position="355"/>
    </location>
</feature>
<evidence type="ECO:0000313" key="4">
    <source>
        <dbReference type="EMBL" id="GAA0322683.1"/>
    </source>
</evidence>
<dbReference type="CDD" id="cd10917">
    <property type="entry name" value="CE4_NodB_like_6s_7s"/>
    <property type="match status" value="1"/>
</dbReference>
<dbReference type="SUPFAM" id="SSF88713">
    <property type="entry name" value="Glycoside hydrolase/deacetylase"/>
    <property type="match status" value="1"/>
</dbReference>
<organism evidence="4 5">
    <name type="scientific">Bacillus carboniphilus</name>
    <dbReference type="NCBI Taxonomy" id="86663"/>
    <lineage>
        <taxon>Bacteria</taxon>
        <taxon>Bacillati</taxon>
        <taxon>Bacillota</taxon>
        <taxon>Bacilli</taxon>
        <taxon>Bacillales</taxon>
        <taxon>Bacillaceae</taxon>
        <taxon>Bacillus</taxon>
    </lineage>
</organism>
<keyword evidence="1" id="KW-0479">Metal-binding</keyword>
<sequence length="363" mass="40869">MSKHAIASLKLIFFSSSIISLILSFTLIKVHAEESMLPQAPIFIDEEPVTTSYMMRSGHILVPALFFKHTGALVDWDHEYQSVVFQANGKKFALPVGKKFTDDYDSTTGTWKRGSLSTETVQFDGKPFVPLVDVSKKLGMNVKYDPVINRTFITTNISLNKSNFIQKADTSEKLVALTFDDGPENHYTPMILDILKEKGVPATFFVIGDEISSYPEIMRRIVNEGHSIGNHTWSHPDLRKGWSSKVREEIQSTQQELQRVVGRKSDLFRPPYGAITKADLMVLNEIGMRNIHWSVDTLDWGGLPADDILEIVHQDISPGGIILQHNFQHGLLLDGSVEALPRIIDDLRQQGYTFVTIQTLLSR</sequence>
<dbReference type="RefSeq" id="WP_343797155.1">
    <property type="nucleotide sequence ID" value="NZ_BAAADJ010000011.1"/>
</dbReference>
<dbReference type="InterPro" id="IPR002509">
    <property type="entry name" value="NODB_dom"/>
</dbReference>
<keyword evidence="2" id="KW-0378">Hydrolase</keyword>
<dbReference type="SUPFAM" id="SSF55383">
    <property type="entry name" value="Copper amine oxidase, domain N"/>
    <property type="match status" value="1"/>
</dbReference>
<reference evidence="5" key="1">
    <citation type="journal article" date="2019" name="Int. J. Syst. Evol. Microbiol.">
        <title>The Global Catalogue of Microorganisms (GCM) 10K type strain sequencing project: providing services to taxonomists for standard genome sequencing and annotation.</title>
        <authorList>
            <consortium name="The Broad Institute Genomics Platform"/>
            <consortium name="The Broad Institute Genome Sequencing Center for Infectious Disease"/>
            <person name="Wu L."/>
            <person name="Ma J."/>
        </authorList>
    </citation>
    <scope>NUCLEOTIDE SEQUENCE [LARGE SCALE GENOMIC DNA]</scope>
    <source>
        <strain evidence="5">JCM 9731</strain>
    </source>
</reference>
<gene>
    <name evidence="4" type="ORF">GCM10008967_11480</name>
</gene>
<evidence type="ECO:0000259" key="3">
    <source>
        <dbReference type="PROSITE" id="PS51677"/>
    </source>
</evidence>
<evidence type="ECO:0000256" key="2">
    <source>
        <dbReference type="ARBA" id="ARBA00022801"/>
    </source>
</evidence>
<evidence type="ECO:0000256" key="1">
    <source>
        <dbReference type="ARBA" id="ARBA00022723"/>
    </source>
</evidence>
<dbReference type="InterPro" id="IPR050248">
    <property type="entry name" value="Polysacc_deacetylase_ArnD"/>
</dbReference>
<dbReference type="InterPro" id="IPR036582">
    <property type="entry name" value="Mao_N_sf"/>
</dbReference>
<dbReference type="Pfam" id="PF01522">
    <property type="entry name" value="Polysacc_deac_1"/>
    <property type="match status" value="1"/>
</dbReference>
<name>A0ABN0W1K0_9BACI</name>
<comment type="caution">
    <text evidence="4">The sequence shown here is derived from an EMBL/GenBank/DDBJ whole genome shotgun (WGS) entry which is preliminary data.</text>
</comment>
<keyword evidence="5" id="KW-1185">Reference proteome</keyword>
<evidence type="ECO:0000313" key="5">
    <source>
        <dbReference type="Proteomes" id="UP001500782"/>
    </source>
</evidence>
<dbReference type="PANTHER" id="PTHR10587">
    <property type="entry name" value="GLYCOSYL TRANSFERASE-RELATED"/>
    <property type="match status" value="1"/>
</dbReference>
<dbReference type="EMBL" id="BAAADJ010000011">
    <property type="protein sequence ID" value="GAA0322683.1"/>
    <property type="molecule type" value="Genomic_DNA"/>
</dbReference>
<accession>A0ABN0W1K0</accession>
<dbReference type="PROSITE" id="PS51677">
    <property type="entry name" value="NODB"/>
    <property type="match status" value="1"/>
</dbReference>
<dbReference type="Gene3D" id="3.20.20.370">
    <property type="entry name" value="Glycoside hydrolase/deacetylase"/>
    <property type="match status" value="1"/>
</dbReference>
<dbReference type="InterPro" id="IPR012854">
    <property type="entry name" value="Cu_amine_oxidase-like_N"/>
</dbReference>
<dbReference type="InterPro" id="IPR011330">
    <property type="entry name" value="Glyco_hydro/deAcase_b/a-brl"/>
</dbReference>
<dbReference type="Proteomes" id="UP001500782">
    <property type="component" value="Unassembled WGS sequence"/>
</dbReference>
<protein>
    <recommendedName>
        <fullName evidence="3">NodB homology domain-containing protein</fullName>
    </recommendedName>
</protein>
<dbReference type="PANTHER" id="PTHR10587:SF133">
    <property type="entry name" value="CHITIN DEACETYLASE 1-RELATED"/>
    <property type="match status" value="1"/>
</dbReference>